<dbReference type="AlphaFoldDB" id="A0A7T6ARV2"/>
<evidence type="ECO:0000256" key="6">
    <source>
        <dbReference type="ARBA" id="ARBA00023136"/>
    </source>
</evidence>
<accession>A0A7T6ARV2</accession>
<feature type="transmembrane region" description="Helical" evidence="8">
    <location>
        <begin position="196"/>
        <end position="214"/>
    </location>
</feature>
<evidence type="ECO:0000256" key="2">
    <source>
        <dbReference type="ARBA" id="ARBA00008488"/>
    </source>
</evidence>
<dbReference type="InterPro" id="IPR004254">
    <property type="entry name" value="AdipoR/HlyIII-related"/>
</dbReference>
<name>A0A7T6ARV2_9BACT</name>
<dbReference type="RefSeq" id="WP_199264465.1">
    <property type="nucleotide sequence ID" value="NZ_CP054140.1"/>
</dbReference>
<comment type="subcellular location">
    <subcellularLocation>
        <location evidence="1">Cell membrane</location>
        <topology evidence="1">Multi-pass membrane protein</topology>
    </subcellularLocation>
</comment>
<feature type="transmembrane region" description="Helical" evidence="8">
    <location>
        <begin position="108"/>
        <end position="126"/>
    </location>
</feature>
<keyword evidence="4 8" id="KW-0812">Transmembrane</keyword>
<dbReference type="Proteomes" id="UP000596092">
    <property type="component" value="Chromosome"/>
</dbReference>
<keyword evidence="3" id="KW-1003">Cell membrane</keyword>
<feature type="binding site" evidence="7">
    <location>
        <position position="69"/>
    </location>
    <ligand>
        <name>Zn(2+)</name>
        <dbReference type="ChEBI" id="CHEBI:29105"/>
    </ligand>
</feature>
<dbReference type="PANTHER" id="PTHR20855">
    <property type="entry name" value="ADIPOR/PROGESTIN RECEPTOR-RELATED"/>
    <property type="match status" value="1"/>
</dbReference>
<protein>
    <submittedName>
        <fullName evidence="9">Hemolysin III family protein</fullName>
    </submittedName>
</protein>
<evidence type="ECO:0000256" key="5">
    <source>
        <dbReference type="ARBA" id="ARBA00022989"/>
    </source>
</evidence>
<evidence type="ECO:0000256" key="4">
    <source>
        <dbReference type="ARBA" id="ARBA00022692"/>
    </source>
</evidence>
<dbReference type="GO" id="GO:0005886">
    <property type="term" value="C:plasma membrane"/>
    <property type="evidence" value="ECO:0007669"/>
    <property type="project" value="UniProtKB-SubCell"/>
</dbReference>
<dbReference type="InterPro" id="IPR005744">
    <property type="entry name" value="Hy-lIII"/>
</dbReference>
<dbReference type="GO" id="GO:0046872">
    <property type="term" value="F:metal ion binding"/>
    <property type="evidence" value="ECO:0007669"/>
    <property type="project" value="UniProtKB-KW"/>
</dbReference>
<feature type="transmembrane region" description="Helical" evidence="8">
    <location>
        <begin position="21"/>
        <end position="42"/>
    </location>
</feature>
<sequence length="215" mass="24111">MKHQHSPRYTRAEERANSLTHGVGTVLAVIGLIVLIVCANLYGTTRHVVSCSVFGAALILLYLISTLYHAVFHQQAKALLRILDHSAILVLIAGTYTPITLVNLQGVWGWWLFAVIWTLAIVGIVIETTRLRRYRKVMIGLYVSMGWAVVVAVRPMLHNFGHGGLWLLLAGGLAYTGGIVFYLWHRLPYNHAIWHLFVLAGSILHYFAILFYVIP</sequence>
<feature type="binding site" evidence="7">
    <location>
        <position position="195"/>
    </location>
    <ligand>
        <name>Zn(2+)</name>
        <dbReference type="ChEBI" id="CHEBI:29105"/>
    </ligand>
</feature>
<feature type="transmembrane region" description="Helical" evidence="8">
    <location>
        <begin position="82"/>
        <end position="102"/>
    </location>
</feature>
<keyword evidence="7" id="KW-0479">Metal-binding</keyword>
<comment type="similarity">
    <text evidence="2">Belongs to the UPF0073 (Hly-III) family.</text>
</comment>
<evidence type="ECO:0000313" key="10">
    <source>
        <dbReference type="Proteomes" id="UP000596092"/>
    </source>
</evidence>
<feature type="transmembrane region" description="Helical" evidence="8">
    <location>
        <begin position="138"/>
        <end position="157"/>
    </location>
</feature>
<keyword evidence="5 8" id="KW-1133">Transmembrane helix</keyword>
<dbReference type="NCBIfam" id="TIGR01065">
    <property type="entry name" value="hlyIII"/>
    <property type="match status" value="1"/>
</dbReference>
<keyword evidence="6 8" id="KW-0472">Membrane</keyword>
<gene>
    <name evidence="9" type="ORF">HP555_02160</name>
</gene>
<evidence type="ECO:0000256" key="1">
    <source>
        <dbReference type="ARBA" id="ARBA00004651"/>
    </source>
</evidence>
<reference evidence="9 10" key="1">
    <citation type="submission" date="2020-05" db="EMBL/GenBank/DDBJ databases">
        <title>Complete genome of Desulfobulbus oligotrophicus.</title>
        <authorList>
            <person name="Podar M."/>
        </authorList>
    </citation>
    <scope>NUCLEOTIDE SEQUENCE [LARGE SCALE GENOMIC DNA]</scope>
    <source>
        <strain evidence="9 10">Prop6</strain>
    </source>
</reference>
<evidence type="ECO:0000256" key="3">
    <source>
        <dbReference type="ARBA" id="ARBA00022475"/>
    </source>
</evidence>
<evidence type="ECO:0000256" key="8">
    <source>
        <dbReference type="SAM" id="Phobius"/>
    </source>
</evidence>
<feature type="transmembrane region" description="Helical" evidence="8">
    <location>
        <begin position="48"/>
        <end position="70"/>
    </location>
</feature>
<feature type="transmembrane region" description="Helical" evidence="8">
    <location>
        <begin position="163"/>
        <end position="184"/>
    </location>
</feature>
<evidence type="ECO:0000256" key="7">
    <source>
        <dbReference type="PIRSR" id="PIRSR604254-1"/>
    </source>
</evidence>
<dbReference type="EMBL" id="CP054140">
    <property type="protein sequence ID" value="QQG66918.1"/>
    <property type="molecule type" value="Genomic_DNA"/>
</dbReference>
<evidence type="ECO:0000313" key="9">
    <source>
        <dbReference type="EMBL" id="QQG66918.1"/>
    </source>
</evidence>
<organism evidence="9 10">
    <name type="scientific">Desulfobulbus oligotrophicus</name>
    <dbReference type="NCBI Taxonomy" id="1909699"/>
    <lineage>
        <taxon>Bacteria</taxon>
        <taxon>Pseudomonadati</taxon>
        <taxon>Thermodesulfobacteriota</taxon>
        <taxon>Desulfobulbia</taxon>
        <taxon>Desulfobulbales</taxon>
        <taxon>Desulfobulbaceae</taxon>
        <taxon>Desulfobulbus</taxon>
    </lineage>
</organism>
<feature type="binding site" evidence="7">
    <location>
        <position position="191"/>
    </location>
    <ligand>
        <name>Zn(2+)</name>
        <dbReference type="ChEBI" id="CHEBI:29105"/>
    </ligand>
</feature>
<dbReference type="Pfam" id="PF03006">
    <property type="entry name" value="HlyIII"/>
    <property type="match status" value="1"/>
</dbReference>
<dbReference type="KEGG" id="dog:HP555_02160"/>
<dbReference type="PANTHER" id="PTHR20855:SF3">
    <property type="entry name" value="LD03007P"/>
    <property type="match status" value="1"/>
</dbReference>
<dbReference type="GO" id="GO:0140911">
    <property type="term" value="F:pore-forming activity"/>
    <property type="evidence" value="ECO:0007669"/>
    <property type="project" value="InterPro"/>
</dbReference>
<proteinExistence type="inferred from homology"/>
<keyword evidence="10" id="KW-1185">Reference proteome</keyword>
<keyword evidence="7" id="KW-0862">Zinc</keyword>